<feature type="compositionally biased region" description="Basic and acidic residues" evidence="1">
    <location>
        <begin position="42"/>
        <end position="52"/>
    </location>
</feature>
<reference evidence="2" key="2">
    <citation type="submission" date="2025-08" db="UniProtKB">
        <authorList>
            <consortium name="Ensembl"/>
        </authorList>
    </citation>
    <scope>IDENTIFICATION</scope>
</reference>
<feature type="region of interest" description="Disordered" evidence="1">
    <location>
        <begin position="1"/>
        <end position="30"/>
    </location>
</feature>
<feature type="compositionally biased region" description="Basic residues" evidence="1">
    <location>
        <begin position="60"/>
        <end position="77"/>
    </location>
</feature>
<dbReference type="Ensembl" id="ENSSSUT00005013296.1">
    <property type="protein sequence ID" value="ENSSSUP00005011628.1"/>
    <property type="gene ID" value="ENSSSUG00005007457.1"/>
</dbReference>
<evidence type="ECO:0000256" key="1">
    <source>
        <dbReference type="SAM" id="MobiDB-lite"/>
    </source>
</evidence>
<proteinExistence type="predicted"/>
<accession>A0A673TII3</accession>
<reference evidence="2" key="3">
    <citation type="submission" date="2025-09" db="UniProtKB">
        <authorList>
            <consortium name="Ensembl"/>
        </authorList>
    </citation>
    <scope>IDENTIFICATION</scope>
</reference>
<protein>
    <submittedName>
        <fullName evidence="2">Uncharacterized protein</fullName>
    </submittedName>
</protein>
<evidence type="ECO:0000313" key="2">
    <source>
        <dbReference type="Ensembl" id="ENSSSUP00005011628.1"/>
    </source>
</evidence>
<dbReference type="Proteomes" id="UP000472268">
    <property type="component" value="Chromosome 9"/>
</dbReference>
<sequence length="77" mass="8644">MSQPLLPASAETRKFTRAPSKPGMAAELRQSDRACRRWCAAHKNDKTKKLSPEEPPGGSHSHRTAQGRSRQHIRSRI</sequence>
<reference evidence="2 3" key="1">
    <citation type="submission" date="2019-05" db="EMBL/GenBank/DDBJ databases">
        <title>A Chromosome-scale Meerkat (S. suricatta) Genome Assembly.</title>
        <authorList>
            <person name="Dudchenko O."/>
            <person name="Lieberman Aiden E."/>
            <person name="Tung J."/>
            <person name="Barreiro L.B."/>
            <person name="Clutton-Brock T.H."/>
        </authorList>
    </citation>
    <scope>NUCLEOTIDE SEQUENCE [LARGE SCALE GENOMIC DNA]</scope>
</reference>
<organism evidence="2 3">
    <name type="scientific">Suricata suricatta</name>
    <name type="common">Meerkat</name>
    <dbReference type="NCBI Taxonomy" id="37032"/>
    <lineage>
        <taxon>Eukaryota</taxon>
        <taxon>Metazoa</taxon>
        <taxon>Chordata</taxon>
        <taxon>Craniata</taxon>
        <taxon>Vertebrata</taxon>
        <taxon>Euteleostomi</taxon>
        <taxon>Mammalia</taxon>
        <taxon>Eutheria</taxon>
        <taxon>Laurasiatheria</taxon>
        <taxon>Carnivora</taxon>
        <taxon>Feliformia</taxon>
        <taxon>Herpestidae</taxon>
        <taxon>Suricata</taxon>
    </lineage>
</organism>
<keyword evidence="3" id="KW-1185">Reference proteome</keyword>
<evidence type="ECO:0000313" key="3">
    <source>
        <dbReference type="Proteomes" id="UP000472268"/>
    </source>
</evidence>
<feature type="region of interest" description="Disordered" evidence="1">
    <location>
        <begin position="42"/>
        <end position="77"/>
    </location>
</feature>
<dbReference type="AlphaFoldDB" id="A0A673TII3"/>
<name>A0A673TII3_SURSU</name>